<dbReference type="Proteomes" id="UP000000798">
    <property type="component" value="Chromosome"/>
</dbReference>
<reference evidence="1 2" key="1">
    <citation type="journal article" date="1998" name="Nature">
        <title>The complete genome of the hyperthermophilic bacterium Aquifex aeolicus.</title>
        <authorList>
            <person name="Deckert G."/>
            <person name="Warren P.V."/>
            <person name="Gaasterland T."/>
            <person name="Young W.G."/>
            <person name="Lenox A.L."/>
            <person name="Graham D.E."/>
            <person name="Overbeek R."/>
            <person name="Snead M.A."/>
            <person name="Keller M."/>
            <person name="Aujay M."/>
            <person name="Huber R."/>
            <person name="Feldman R.A."/>
            <person name="Short J.M."/>
            <person name="Olson G.J."/>
            <person name="Swanson R.V."/>
        </authorList>
    </citation>
    <scope>NUCLEOTIDE SEQUENCE [LARGE SCALE GENOMIC DNA]</scope>
    <source>
        <strain evidence="1 2">VF5</strain>
    </source>
</reference>
<dbReference type="eggNOG" id="COG0745">
    <property type="taxonomic scope" value="Bacteria"/>
</dbReference>
<dbReference type="PIR" id="H70353">
    <property type="entry name" value="H70353"/>
</dbReference>
<keyword evidence="2" id="KW-1185">Reference proteome</keyword>
<gene>
    <name evidence="1" type="ordered locus">aq_601</name>
</gene>
<dbReference type="SUPFAM" id="SSF52172">
    <property type="entry name" value="CheY-like"/>
    <property type="match status" value="1"/>
</dbReference>
<dbReference type="InParanoid" id="O66860"/>
<dbReference type="STRING" id="224324.aq_601"/>
<proteinExistence type="predicted"/>
<accession>O66860</accession>
<dbReference type="EMBL" id="AE000657">
    <property type="protein sequence ID" value="AAC06819.1"/>
    <property type="molecule type" value="Genomic_DNA"/>
</dbReference>
<dbReference type="OrthoDB" id="8931at2"/>
<dbReference type="HOGENOM" id="CLU_1507640_0_0_0"/>
<dbReference type="InterPro" id="IPR011006">
    <property type="entry name" value="CheY-like_superfamily"/>
</dbReference>
<organism evidence="1 2">
    <name type="scientific">Aquifex aeolicus (strain VF5)</name>
    <dbReference type="NCBI Taxonomy" id="224324"/>
    <lineage>
        <taxon>Bacteria</taxon>
        <taxon>Pseudomonadati</taxon>
        <taxon>Aquificota</taxon>
        <taxon>Aquificia</taxon>
        <taxon>Aquificales</taxon>
        <taxon>Aquificaceae</taxon>
        <taxon>Aquifex</taxon>
    </lineage>
</organism>
<sequence>MMGLKVLLYDPDGEIAHFLEDIFEVTGHTLYPAGSEEEVFEYLKNEPEFFFLPFSLKEAWVNSLKERATIPIFFLFSEEEEERAKGLGIPEVNLVRVPFNPLELFERLGLLHKMKPKDFQEIGLFNTLVKSHLEEKGVKVKIKGSGGECLVNTYPVSLSCRLEELKELLKKRLRTGRR</sequence>
<evidence type="ECO:0008006" key="3">
    <source>
        <dbReference type="Google" id="ProtNLM"/>
    </source>
</evidence>
<protein>
    <recommendedName>
        <fullName evidence="3">Response regulatory domain-containing protein</fullName>
    </recommendedName>
</protein>
<dbReference type="KEGG" id="aae:aq_601"/>
<name>O66860_AQUAE</name>
<dbReference type="AlphaFoldDB" id="O66860"/>
<evidence type="ECO:0000313" key="1">
    <source>
        <dbReference type="EMBL" id="AAC06819.1"/>
    </source>
</evidence>
<evidence type="ECO:0000313" key="2">
    <source>
        <dbReference type="Proteomes" id="UP000000798"/>
    </source>
</evidence>
<dbReference type="EnsemblBacteria" id="AAC06819">
    <property type="protein sequence ID" value="AAC06819"/>
    <property type="gene ID" value="aq_601"/>
</dbReference>